<dbReference type="PROSITE" id="PS50850">
    <property type="entry name" value="MFS"/>
    <property type="match status" value="1"/>
</dbReference>
<feature type="transmembrane region" description="Helical" evidence="6">
    <location>
        <begin position="207"/>
        <end position="230"/>
    </location>
</feature>
<keyword evidence="4 6" id="KW-1133">Transmembrane helix</keyword>
<keyword evidence="9" id="KW-1185">Reference proteome</keyword>
<evidence type="ECO:0000256" key="1">
    <source>
        <dbReference type="ARBA" id="ARBA00004141"/>
    </source>
</evidence>
<feature type="transmembrane region" description="Helical" evidence="6">
    <location>
        <begin position="6"/>
        <end position="24"/>
    </location>
</feature>
<feature type="transmembrane region" description="Helical" evidence="6">
    <location>
        <begin position="140"/>
        <end position="162"/>
    </location>
</feature>
<keyword evidence="3 6" id="KW-0812">Transmembrane</keyword>
<dbReference type="PANTHER" id="PTHR48022">
    <property type="entry name" value="PLASTIDIC GLUCOSE TRANSPORTER 4"/>
    <property type="match status" value="1"/>
</dbReference>
<keyword evidence="5 6" id="KW-0472">Membrane</keyword>
<dbReference type="InterPro" id="IPR005829">
    <property type="entry name" value="Sugar_transporter_CS"/>
</dbReference>
<evidence type="ECO:0000259" key="7">
    <source>
        <dbReference type="PROSITE" id="PS50850"/>
    </source>
</evidence>
<dbReference type="PANTHER" id="PTHR48022:SF64">
    <property type="entry name" value="MAJOR FACILITATOR SUPERFAMILY (MFS) PROFILE DOMAIN-CONTAINING PROTEIN"/>
    <property type="match status" value="1"/>
</dbReference>
<feature type="transmembrane region" description="Helical" evidence="6">
    <location>
        <begin position="306"/>
        <end position="323"/>
    </location>
</feature>
<evidence type="ECO:0000256" key="2">
    <source>
        <dbReference type="ARBA" id="ARBA00010992"/>
    </source>
</evidence>
<dbReference type="Gene3D" id="1.20.1250.20">
    <property type="entry name" value="MFS general substrate transporter like domains"/>
    <property type="match status" value="1"/>
</dbReference>
<dbReference type="SUPFAM" id="SSF103473">
    <property type="entry name" value="MFS general substrate transporter"/>
    <property type="match status" value="1"/>
</dbReference>
<evidence type="ECO:0000313" key="8">
    <source>
        <dbReference type="EMBL" id="CAK7222030.1"/>
    </source>
</evidence>
<gene>
    <name evidence="8" type="ORF">SCUCBS95973_004701</name>
</gene>
<sequence length="392" mass="42686">MFIGGRAVMGIGVQGTLVVAPALLQEIAHPRYRSRLSGIIYYFAAIISSSVSRGTLHLSGDKAWRVPALLQVVGPVITILMTATAPESPLLAKHHANGDENDQFVQFEYRQIQEALISEEANAQTKYTDYLKGSGNRHRLLIIVVVSPGTNWVGNGIVSYYLSPILNTLGITDSNKQLDINVGLQTFNFLCSTAAALAIDKAGRRRLWLTSTAGMLVTFSVVMALSAVYAQKGQNSVGMAVIPFLFLFFGFYDMAWTPLSYSYPVEILTFSMRTKGQAIFVFLQTLGMAINTWVNPIAFNAITWKYYGVYLALISIILAIIYFKFPETRNLTIEEIAVIFDGERAFNGHAGDVMGTNVGGVAAGKDGDLKTAENIEQTSAASVYALQCGMAS</sequence>
<protein>
    <recommendedName>
        <fullName evidence="7">Major facilitator superfamily (MFS) profile domain-containing protein</fullName>
    </recommendedName>
</protein>
<evidence type="ECO:0000313" key="9">
    <source>
        <dbReference type="Proteomes" id="UP001642405"/>
    </source>
</evidence>
<dbReference type="PROSITE" id="PS00216">
    <property type="entry name" value="SUGAR_TRANSPORT_1"/>
    <property type="match status" value="1"/>
</dbReference>
<reference evidence="8 9" key="1">
    <citation type="submission" date="2024-01" db="EMBL/GenBank/DDBJ databases">
        <authorList>
            <person name="Allen C."/>
            <person name="Tagirdzhanova G."/>
        </authorList>
    </citation>
    <scope>NUCLEOTIDE SEQUENCE [LARGE SCALE GENOMIC DNA]</scope>
</reference>
<evidence type="ECO:0000256" key="6">
    <source>
        <dbReference type="SAM" id="Phobius"/>
    </source>
</evidence>
<comment type="caution">
    <text evidence="8">The sequence shown here is derived from an EMBL/GenBank/DDBJ whole genome shotgun (WGS) entry which is preliminary data.</text>
</comment>
<feature type="transmembrane region" description="Helical" evidence="6">
    <location>
        <begin position="236"/>
        <end position="255"/>
    </location>
</feature>
<dbReference type="EMBL" id="CAWUHB010000024">
    <property type="protein sequence ID" value="CAK7222030.1"/>
    <property type="molecule type" value="Genomic_DNA"/>
</dbReference>
<name>A0ABP0BRI5_9PEZI</name>
<dbReference type="Pfam" id="PF00083">
    <property type="entry name" value="Sugar_tr"/>
    <property type="match status" value="1"/>
</dbReference>
<comment type="subcellular location">
    <subcellularLocation>
        <location evidence="1">Membrane</location>
        <topology evidence="1">Multi-pass membrane protein</topology>
    </subcellularLocation>
</comment>
<dbReference type="InterPro" id="IPR005828">
    <property type="entry name" value="MFS_sugar_transport-like"/>
</dbReference>
<accession>A0ABP0BRI5</accession>
<feature type="transmembrane region" description="Helical" evidence="6">
    <location>
        <begin position="36"/>
        <end position="56"/>
    </location>
</feature>
<dbReference type="InterPro" id="IPR050360">
    <property type="entry name" value="MFS_Sugar_Transporters"/>
</dbReference>
<evidence type="ECO:0000256" key="4">
    <source>
        <dbReference type="ARBA" id="ARBA00022989"/>
    </source>
</evidence>
<organism evidence="8 9">
    <name type="scientific">Sporothrix curviconia</name>
    <dbReference type="NCBI Taxonomy" id="1260050"/>
    <lineage>
        <taxon>Eukaryota</taxon>
        <taxon>Fungi</taxon>
        <taxon>Dikarya</taxon>
        <taxon>Ascomycota</taxon>
        <taxon>Pezizomycotina</taxon>
        <taxon>Sordariomycetes</taxon>
        <taxon>Sordariomycetidae</taxon>
        <taxon>Ophiostomatales</taxon>
        <taxon>Ophiostomataceae</taxon>
        <taxon>Sporothrix</taxon>
    </lineage>
</organism>
<evidence type="ECO:0000256" key="3">
    <source>
        <dbReference type="ARBA" id="ARBA00022692"/>
    </source>
</evidence>
<comment type="similarity">
    <text evidence="2">Belongs to the major facilitator superfamily. Sugar transporter (TC 2.A.1.1) family.</text>
</comment>
<dbReference type="InterPro" id="IPR020846">
    <property type="entry name" value="MFS_dom"/>
</dbReference>
<dbReference type="Proteomes" id="UP001642405">
    <property type="component" value="Unassembled WGS sequence"/>
</dbReference>
<feature type="transmembrane region" description="Helical" evidence="6">
    <location>
        <begin position="276"/>
        <end position="294"/>
    </location>
</feature>
<feature type="domain" description="Major facilitator superfamily (MFS) profile" evidence="7">
    <location>
        <begin position="1"/>
        <end position="329"/>
    </location>
</feature>
<dbReference type="InterPro" id="IPR036259">
    <property type="entry name" value="MFS_trans_sf"/>
</dbReference>
<proteinExistence type="inferred from homology"/>
<evidence type="ECO:0000256" key="5">
    <source>
        <dbReference type="ARBA" id="ARBA00023136"/>
    </source>
</evidence>